<protein>
    <submittedName>
        <fullName evidence="10">Uncharacterized protein</fullName>
    </submittedName>
</protein>
<dbReference type="OrthoDB" id="9814020at2"/>
<feature type="transmembrane region" description="Helical" evidence="9">
    <location>
        <begin position="344"/>
        <end position="362"/>
    </location>
</feature>
<keyword evidence="6 9" id="KW-1133">Transmembrane helix</keyword>
<keyword evidence="7 9" id="KW-0472">Membrane</keyword>
<reference evidence="11" key="1">
    <citation type="submission" date="2016-06" db="EMBL/GenBank/DDBJ databases">
        <authorList>
            <person name="Sutton G."/>
            <person name="Brinkac L."/>
            <person name="Sanka R."/>
            <person name="Adams M."/>
            <person name="Lau E."/>
            <person name="Mehaffy C."/>
            <person name="Tameris M."/>
            <person name="Hatherill M."/>
            <person name="Hanekom W."/>
            <person name="Mahomed H."/>
            <person name="Mcshane H."/>
        </authorList>
    </citation>
    <scope>NUCLEOTIDE SEQUENCE [LARGE SCALE GENOMIC DNA]</scope>
    <source>
        <strain evidence="11">852002-10433_SCH5171157</strain>
    </source>
</reference>
<name>A0A1A0WDV4_MYCPR</name>
<feature type="transmembrane region" description="Helical" evidence="9">
    <location>
        <begin position="301"/>
        <end position="323"/>
    </location>
</feature>
<evidence type="ECO:0000256" key="1">
    <source>
        <dbReference type="ARBA" id="ARBA00004429"/>
    </source>
</evidence>
<evidence type="ECO:0000313" key="11">
    <source>
        <dbReference type="Proteomes" id="UP000094008"/>
    </source>
</evidence>
<evidence type="ECO:0000256" key="6">
    <source>
        <dbReference type="ARBA" id="ARBA00022989"/>
    </source>
</evidence>
<evidence type="ECO:0000256" key="5">
    <source>
        <dbReference type="ARBA" id="ARBA00022692"/>
    </source>
</evidence>
<evidence type="ECO:0000256" key="7">
    <source>
        <dbReference type="ARBA" id="ARBA00023136"/>
    </source>
</evidence>
<feature type="transmembrane region" description="Helical" evidence="9">
    <location>
        <begin position="160"/>
        <end position="180"/>
    </location>
</feature>
<evidence type="ECO:0000313" key="10">
    <source>
        <dbReference type="EMBL" id="OBB95979.1"/>
    </source>
</evidence>
<feature type="transmembrane region" description="Helical" evidence="9">
    <location>
        <begin position="374"/>
        <end position="395"/>
    </location>
</feature>
<dbReference type="RefSeq" id="WP_064879494.1">
    <property type="nucleotide sequence ID" value="NZ_LZIB01000040.1"/>
</dbReference>
<dbReference type="Proteomes" id="UP000094008">
    <property type="component" value="Unassembled WGS sequence"/>
</dbReference>
<gene>
    <name evidence="10" type="ORF">A5779_17590</name>
</gene>
<accession>A0A1A0WDV4</accession>
<feature type="transmembrane region" description="Helical" evidence="9">
    <location>
        <begin position="77"/>
        <end position="98"/>
    </location>
</feature>
<dbReference type="PANTHER" id="PTHR30574">
    <property type="entry name" value="INNER MEMBRANE PROTEIN YEDE"/>
    <property type="match status" value="1"/>
</dbReference>
<keyword evidence="4" id="KW-0997">Cell inner membrane</keyword>
<keyword evidence="2" id="KW-0813">Transport</keyword>
<comment type="caution">
    <text evidence="10">The sequence shown here is derived from an EMBL/GenBank/DDBJ whole genome shotgun (WGS) entry which is preliminary data.</text>
</comment>
<dbReference type="Pfam" id="PF04143">
    <property type="entry name" value="Sulf_transp"/>
    <property type="match status" value="1"/>
</dbReference>
<evidence type="ECO:0000256" key="3">
    <source>
        <dbReference type="ARBA" id="ARBA00022475"/>
    </source>
</evidence>
<comment type="similarity">
    <text evidence="8">Belongs to the TsuA/YedE (TC 9.B.102) family.</text>
</comment>
<sequence length="413" mass="43873">MVSVTAPLWVGLLIGAAFSVPASLWGIGNPETIIRTARLVDRLLVGCFLFVTAIGAVLLYGLYALGLSMHFSPRPTYLIGVTLGGIMFGAGAAVSGYFPGTEVIALGEGRQDVLAALPGGLLGAAAWTAVYQTDAGHWLVHTADFGDLVATGNIASIRPIPMLTIAIAYAATALMLLYYLPRYVGGKHSCFQHLRNSNAPVDARDQAFAEDTAAYLSEGAAVPPRPALLSRLASQRVPRATFFARATAVAAMFVAALVVLSLFLRQPFGMSTTYSWVVGHLFMPGFDYSRLVFATIGWEPLVVLGVMLGSLFSALFITGRFNAFRPVVPPSWRNRFGPSRSRRAVACFAASFFVIFGARMAGGCTSGHTLSGGIQLAVSAWLFTAALLGGMLLTARLVYGHCSWTVDPVKPEV</sequence>
<keyword evidence="3" id="KW-1003">Cell membrane</keyword>
<keyword evidence="5 9" id="KW-0812">Transmembrane</keyword>
<dbReference type="EMBL" id="LZSY01000030">
    <property type="protein sequence ID" value="OBB95979.1"/>
    <property type="molecule type" value="Genomic_DNA"/>
</dbReference>
<evidence type="ECO:0000256" key="9">
    <source>
        <dbReference type="SAM" id="Phobius"/>
    </source>
</evidence>
<organism evidence="10 11">
    <name type="scientific">Mycolicibacterium peregrinum</name>
    <name type="common">Mycobacterium peregrinum</name>
    <dbReference type="NCBI Taxonomy" id="43304"/>
    <lineage>
        <taxon>Bacteria</taxon>
        <taxon>Bacillati</taxon>
        <taxon>Actinomycetota</taxon>
        <taxon>Actinomycetes</taxon>
        <taxon>Mycobacteriales</taxon>
        <taxon>Mycobacteriaceae</taxon>
        <taxon>Mycolicibacterium</taxon>
    </lineage>
</organism>
<dbReference type="GO" id="GO:0005886">
    <property type="term" value="C:plasma membrane"/>
    <property type="evidence" value="ECO:0007669"/>
    <property type="project" value="UniProtKB-SubCell"/>
</dbReference>
<dbReference type="AlphaFoldDB" id="A0A1A0WDV4"/>
<dbReference type="InterPro" id="IPR007272">
    <property type="entry name" value="Sulf_transp_TsuA/YedE"/>
</dbReference>
<evidence type="ECO:0000256" key="8">
    <source>
        <dbReference type="ARBA" id="ARBA00035655"/>
    </source>
</evidence>
<feature type="transmembrane region" description="Helical" evidence="9">
    <location>
        <begin position="242"/>
        <end position="264"/>
    </location>
</feature>
<dbReference type="PANTHER" id="PTHR30574:SF1">
    <property type="entry name" value="SULPHUR TRANSPORT DOMAIN-CONTAINING PROTEIN"/>
    <property type="match status" value="1"/>
</dbReference>
<evidence type="ECO:0000256" key="4">
    <source>
        <dbReference type="ARBA" id="ARBA00022519"/>
    </source>
</evidence>
<feature type="transmembrane region" description="Helical" evidence="9">
    <location>
        <begin position="43"/>
        <end position="65"/>
    </location>
</feature>
<evidence type="ECO:0000256" key="2">
    <source>
        <dbReference type="ARBA" id="ARBA00022448"/>
    </source>
</evidence>
<proteinExistence type="inferred from homology"/>
<comment type="subcellular location">
    <subcellularLocation>
        <location evidence="1">Cell inner membrane</location>
        <topology evidence="1">Multi-pass membrane protein</topology>
    </subcellularLocation>
</comment>